<sequence length="302" mass="32679">MRSSAVLWPLASSLGLLAEAVPLNSPSVKFISPSKVSPGSAQNVVVEYNGDVDGHLTLTYGACSDELSVAEAHQHVGSTHVGQHPLAKRHLDHQEKRPTRFVWLTSEDISGGCLSAFLDGELIGQSDELDVVKRLARRTAKKKSFADVAGDDSLWFDGVAYLKQKQPDDFFVTATKNKSFGILGGGMSGLLSSLILDSVGIHNWKILESSERIGGRPIIGGCTRLTNLQLGQVCYPSWHINSTGPGTMLASYLSDYEATAACAMSEEEHLAYMKNSLIEVHGDVVQENWTGNWVQLAAKRPT</sequence>
<keyword evidence="1" id="KW-0732">Signal</keyword>
<dbReference type="AlphaFoldDB" id="A0A8J5UQA6"/>
<dbReference type="EMBL" id="JAELUR010000002">
    <property type="protein sequence ID" value="KAG7436116.1"/>
    <property type="molecule type" value="Genomic_DNA"/>
</dbReference>
<feature type="signal peptide" evidence="1">
    <location>
        <begin position="1"/>
        <end position="20"/>
    </location>
</feature>
<accession>A0A8J5UQA6</accession>
<name>A0A8J5UQA6_FUSOX</name>
<evidence type="ECO:0000313" key="3">
    <source>
        <dbReference type="Proteomes" id="UP000693942"/>
    </source>
</evidence>
<reference evidence="2" key="1">
    <citation type="submission" date="2021-04" db="EMBL/GenBank/DDBJ databases">
        <title>First draft genome resource for Brassicaceae pathogens Fusarium oxysporum f. sp. raphani and Fusarium oxysporum f. sp. rapae.</title>
        <authorList>
            <person name="Asai S."/>
        </authorList>
    </citation>
    <scope>NUCLEOTIDE SEQUENCE</scope>
    <source>
        <strain evidence="2">Tf1262</strain>
    </source>
</reference>
<gene>
    <name evidence="2" type="primary">lox-1</name>
    <name evidence="2" type="ORF">Forpi1262_v002271</name>
</gene>
<organism evidence="2 3">
    <name type="scientific">Fusarium oxysporum f. sp. raphani</name>
    <dbReference type="NCBI Taxonomy" id="96318"/>
    <lineage>
        <taxon>Eukaryota</taxon>
        <taxon>Fungi</taxon>
        <taxon>Dikarya</taxon>
        <taxon>Ascomycota</taxon>
        <taxon>Pezizomycotina</taxon>
        <taxon>Sordariomycetes</taxon>
        <taxon>Hypocreomycetidae</taxon>
        <taxon>Hypocreales</taxon>
        <taxon>Nectriaceae</taxon>
        <taxon>Fusarium</taxon>
        <taxon>Fusarium oxysporum species complex</taxon>
    </lineage>
</organism>
<comment type="caution">
    <text evidence="2">The sequence shown here is derived from an EMBL/GenBank/DDBJ whole genome shotgun (WGS) entry which is preliminary data.</text>
</comment>
<evidence type="ECO:0000256" key="1">
    <source>
        <dbReference type="SAM" id="SignalP"/>
    </source>
</evidence>
<proteinExistence type="predicted"/>
<evidence type="ECO:0000313" key="2">
    <source>
        <dbReference type="EMBL" id="KAG7436116.1"/>
    </source>
</evidence>
<protein>
    <submittedName>
        <fullName evidence="2">L-amino-acid oxidase</fullName>
    </submittedName>
</protein>
<dbReference type="Proteomes" id="UP000693942">
    <property type="component" value="Unassembled WGS sequence"/>
</dbReference>
<feature type="chain" id="PRO_5035153969" evidence="1">
    <location>
        <begin position="21"/>
        <end position="302"/>
    </location>
</feature>